<dbReference type="InterPro" id="IPR040661">
    <property type="entry name" value="LZ3wCH"/>
</dbReference>
<name>A0A7R9M8S5_9ACAR</name>
<keyword evidence="7" id="KW-0469">Meiosis</keyword>
<dbReference type="EMBL" id="OC924781">
    <property type="protein sequence ID" value="CAD7655735.1"/>
    <property type="molecule type" value="Genomic_DNA"/>
</dbReference>
<evidence type="ECO:0000256" key="7">
    <source>
        <dbReference type="ARBA" id="ARBA00023254"/>
    </source>
</evidence>
<evidence type="ECO:0000256" key="2">
    <source>
        <dbReference type="ARBA" id="ARBA00007922"/>
    </source>
</evidence>
<keyword evidence="6" id="KW-0539">Nucleus</keyword>
<dbReference type="Pfam" id="PF07106">
    <property type="entry name" value="WHD_TBPIP"/>
    <property type="match status" value="1"/>
</dbReference>
<keyword evidence="12" id="KW-1185">Reference proteome</keyword>
<dbReference type="GO" id="GO:0010774">
    <property type="term" value="P:meiotic strand invasion involved in reciprocal meiotic recombination"/>
    <property type="evidence" value="ECO:0007669"/>
    <property type="project" value="TreeGrafter"/>
</dbReference>
<proteinExistence type="inferred from homology"/>
<dbReference type="InterPro" id="IPR036388">
    <property type="entry name" value="WH-like_DNA-bd_sf"/>
</dbReference>
<dbReference type="OrthoDB" id="272266at2759"/>
<dbReference type="EMBL" id="CAJPVJ010009956">
    <property type="protein sequence ID" value="CAG2172922.1"/>
    <property type="molecule type" value="Genomic_DNA"/>
</dbReference>
<dbReference type="AlphaFoldDB" id="A0A7R9M8S5"/>
<evidence type="ECO:0000313" key="11">
    <source>
        <dbReference type="EMBL" id="CAD7655735.1"/>
    </source>
</evidence>
<evidence type="ECO:0000256" key="5">
    <source>
        <dbReference type="ARBA" id="ARBA00023172"/>
    </source>
</evidence>
<sequence length="214" mass="24846">MSKSKDSLSSTVKSYLVRTNRPFSATDVFNNLNTKDNKLSKTAVFKTLDELASRQEIQEKVNGKQKVYFADQNNFDTIDDKQMKELDLELNQLDKEVNQLQDKVKHKESRLSTHKNCLTSEQISGQLSELKAEIKDLHKRLDSIDSKAKDFDPKENQKLKTDRQKLVTEWRKRKRMATNMVDMILESYPKPKKALLEEIGLETDEELKVSLPQI</sequence>
<dbReference type="PANTHER" id="PTHR15938">
    <property type="entry name" value="TBP-1 INTERACTING PROTEIN"/>
    <property type="match status" value="1"/>
</dbReference>
<evidence type="ECO:0000259" key="9">
    <source>
        <dbReference type="Pfam" id="PF07106"/>
    </source>
</evidence>
<dbReference type="GO" id="GO:0007129">
    <property type="term" value="P:homologous chromosome pairing at meiosis"/>
    <property type="evidence" value="ECO:0007669"/>
    <property type="project" value="TreeGrafter"/>
</dbReference>
<feature type="domain" description="Homologous-pairing protein 2 winged helix" evidence="9">
    <location>
        <begin position="11"/>
        <end position="70"/>
    </location>
</feature>
<keyword evidence="5" id="KW-0233">DNA recombination</keyword>
<feature type="domain" description="Leucine zipper with capping helix" evidence="10">
    <location>
        <begin position="153"/>
        <end position="206"/>
    </location>
</feature>
<accession>A0A7R9M8S5</accession>
<dbReference type="GO" id="GO:0000794">
    <property type="term" value="C:condensed nuclear chromosome"/>
    <property type="evidence" value="ECO:0007669"/>
    <property type="project" value="TreeGrafter"/>
</dbReference>
<dbReference type="PANTHER" id="PTHR15938:SF0">
    <property type="entry name" value="HOMOLOGOUS-PAIRING PROTEIN 2 HOMOLOG"/>
    <property type="match status" value="1"/>
</dbReference>
<evidence type="ECO:0000313" key="12">
    <source>
        <dbReference type="Proteomes" id="UP000728032"/>
    </source>
</evidence>
<dbReference type="GO" id="GO:0120231">
    <property type="term" value="C:DNA recombinase auxiliary factor complex"/>
    <property type="evidence" value="ECO:0007669"/>
    <property type="project" value="TreeGrafter"/>
</dbReference>
<gene>
    <name evidence="11" type="ORF">ONB1V03_LOCUS12378</name>
</gene>
<organism evidence="11">
    <name type="scientific">Oppiella nova</name>
    <dbReference type="NCBI Taxonomy" id="334625"/>
    <lineage>
        <taxon>Eukaryota</taxon>
        <taxon>Metazoa</taxon>
        <taxon>Ecdysozoa</taxon>
        <taxon>Arthropoda</taxon>
        <taxon>Chelicerata</taxon>
        <taxon>Arachnida</taxon>
        <taxon>Acari</taxon>
        <taxon>Acariformes</taxon>
        <taxon>Sarcoptiformes</taxon>
        <taxon>Oribatida</taxon>
        <taxon>Brachypylina</taxon>
        <taxon>Oppioidea</taxon>
        <taxon>Oppiidae</taxon>
        <taxon>Oppiella</taxon>
    </lineage>
</organism>
<dbReference type="GO" id="GO:0000709">
    <property type="term" value="P:meiotic joint molecule formation"/>
    <property type="evidence" value="ECO:0007669"/>
    <property type="project" value="TreeGrafter"/>
</dbReference>
<comment type="similarity">
    <text evidence="2">Belongs to the HOP2 family.</text>
</comment>
<dbReference type="GO" id="GO:0003690">
    <property type="term" value="F:double-stranded DNA binding"/>
    <property type="evidence" value="ECO:0007669"/>
    <property type="project" value="TreeGrafter"/>
</dbReference>
<comment type="subcellular location">
    <subcellularLocation>
        <location evidence="1">Nucleus</location>
    </subcellularLocation>
</comment>
<feature type="coiled-coil region" evidence="8">
    <location>
        <begin position="83"/>
        <end position="147"/>
    </location>
</feature>
<evidence type="ECO:0000256" key="4">
    <source>
        <dbReference type="ARBA" id="ARBA00023054"/>
    </source>
</evidence>
<dbReference type="InterPro" id="IPR010776">
    <property type="entry name" value="Hop2_WH_dom"/>
</dbReference>
<evidence type="ECO:0000259" key="10">
    <source>
        <dbReference type="Pfam" id="PF18517"/>
    </source>
</evidence>
<evidence type="ECO:0000256" key="6">
    <source>
        <dbReference type="ARBA" id="ARBA00023242"/>
    </source>
</evidence>
<dbReference type="Pfam" id="PF18517">
    <property type="entry name" value="LZ3wCH"/>
    <property type="match status" value="1"/>
</dbReference>
<reference evidence="11" key="1">
    <citation type="submission" date="2020-11" db="EMBL/GenBank/DDBJ databases">
        <authorList>
            <person name="Tran Van P."/>
        </authorList>
    </citation>
    <scope>NUCLEOTIDE SEQUENCE</scope>
</reference>
<dbReference type="Gene3D" id="1.10.10.10">
    <property type="entry name" value="Winged helix-like DNA-binding domain superfamily/Winged helix DNA-binding domain"/>
    <property type="match status" value="1"/>
</dbReference>
<protein>
    <recommendedName>
        <fullName evidence="3">Homologous-pairing protein 2 homolog</fullName>
    </recommendedName>
</protein>
<evidence type="ECO:0000256" key="3">
    <source>
        <dbReference type="ARBA" id="ARBA00016093"/>
    </source>
</evidence>
<dbReference type="Proteomes" id="UP000728032">
    <property type="component" value="Unassembled WGS sequence"/>
</dbReference>
<dbReference type="GO" id="GO:0120230">
    <property type="term" value="F:recombinase activator activity"/>
    <property type="evidence" value="ECO:0007669"/>
    <property type="project" value="TreeGrafter"/>
</dbReference>
<keyword evidence="4 8" id="KW-0175">Coiled coil</keyword>
<evidence type="ECO:0000256" key="8">
    <source>
        <dbReference type="SAM" id="Coils"/>
    </source>
</evidence>
<evidence type="ECO:0000256" key="1">
    <source>
        <dbReference type="ARBA" id="ARBA00004123"/>
    </source>
</evidence>